<dbReference type="EMBL" id="VYXP01000007">
    <property type="protein sequence ID" value="KAA9130422.1"/>
    <property type="molecule type" value="Genomic_DNA"/>
</dbReference>
<dbReference type="InterPro" id="IPR002575">
    <property type="entry name" value="Aminoglycoside_PTrfase"/>
</dbReference>
<dbReference type="InterPro" id="IPR011009">
    <property type="entry name" value="Kinase-like_dom_sf"/>
</dbReference>
<keyword evidence="2" id="KW-0808">Transferase</keyword>
<comment type="caution">
    <text evidence="2">The sequence shown here is derived from an EMBL/GenBank/DDBJ whole genome shotgun (WGS) entry which is preliminary data.</text>
</comment>
<organism evidence="2 3">
    <name type="scientific">Marinihelvus fidelis</name>
    <dbReference type="NCBI Taxonomy" id="2613842"/>
    <lineage>
        <taxon>Bacteria</taxon>
        <taxon>Pseudomonadati</taxon>
        <taxon>Pseudomonadota</taxon>
        <taxon>Gammaproteobacteria</taxon>
        <taxon>Chromatiales</taxon>
        <taxon>Wenzhouxiangellaceae</taxon>
        <taxon>Marinihelvus</taxon>
    </lineage>
</organism>
<gene>
    <name evidence="2" type="ORF">F3N42_11985</name>
</gene>
<dbReference type="Gene3D" id="3.90.1200.10">
    <property type="match status" value="1"/>
</dbReference>
<name>A0A5N0T6C8_9GAMM</name>
<feature type="domain" description="Aminoglycoside phosphotransferase" evidence="1">
    <location>
        <begin position="25"/>
        <end position="229"/>
    </location>
</feature>
<dbReference type="GO" id="GO:0016740">
    <property type="term" value="F:transferase activity"/>
    <property type="evidence" value="ECO:0007669"/>
    <property type="project" value="UniProtKB-KW"/>
</dbReference>
<evidence type="ECO:0000313" key="2">
    <source>
        <dbReference type="EMBL" id="KAA9130422.1"/>
    </source>
</evidence>
<evidence type="ECO:0000313" key="3">
    <source>
        <dbReference type="Proteomes" id="UP000325372"/>
    </source>
</evidence>
<protein>
    <submittedName>
        <fullName evidence="2">Phosphotransferase</fullName>
    </submittedName>
</protein>
<keyword evidence="3" id="KW-1185">Reference proteome</keyword>
<reference evidence="2 3" key="1">
    <citation type="submission" date="2019-09" db="EMBL/GenBank/DDBJ databases">
        <title>Wenzhouxiangella sp. Genome sequencing and assembly.</title>
        <authorList>
            <person name="Zhang R."/>
        </authorList>
    </citation>
    <scope>NUCLEOTIDE SEQUENCE [LARGE SCALE GENOMIC DNA]</scope>
    <source>
        <strain evidence="2 3">W260</strain>
    </source>
</reference>
<evidence type="ECO:0000259" key="1">
    <source>
        <dbReference type="Pfam" id="PF01636"/>
    </source>
</evidence>
<accession>A0A5N0T6C8</accession>
<dbReference type="Proteomes" id="UP000325372">
    <property type="component" value="Unassembled WGS sequence"/>
</dbReference>
<dbReference type="Pfam" id="PF01636">
    <property type="entry name" value="APH"/>
    <property type="match status" value="1"/>
</dbReference>
<sequence length="271" mass="29436">MTDDGPGVTEAPFTALRQARLLRRLSAGPVTDSWLYEAPEGRLVLRRDRPLAARLGLDRKNEWKLLGAMATAGLGPMPVAVDTDRGLLLTRHIDRPVWAAKGLENPEYLHALGRLLRRVHEAPPVGKAFEPAGIAVHYAAQLPAGIGNSLADEAATLASALYPAGDVTCPCHHDAHAGNLVGHAPARLIDWEYAAMGQPWMDFAVVARFHQFDSAQLAGIAEGWCDDRGVHGVETGRWAGYDVADVASRVQPYFRLYDILATLWEQVVNGT</sequence>
<dbReference type="AlphaFoldDB" id="A0A5N0T6C8"/>
<proteinExistence type="predicted"/>
<dbReference type="SUPFAM" id="SSF56112">
    <property type="entry name" value="Protein kinase-like (PK-like)"/>
    <property type="match status" value="1"/>
</dbReference>